<dbReference type="OrthoDB" id="6247875at2759"/>
<dbReference type="PANTHER" id="PTHR45789:SF2">
    <property type="entry name" value="FI18025P1"/>
    <property type="match status" value="1"/>
</dbReference>
<reference evidence="6 7" key="1">
    <citation type="submission" date="2014-04" db="EMBL/GenBank/DDBJ databases">
        <authorList>
            <consortium name="DOE Joint Genome Institute"/>
            <person name="Kuo A."/>
            <person name="Kohler A."/>
            <person name="Nagy L.G."/>
            <person name="Floudas D."/>
            <person name="Copeland A."/>
            <person name="Barry K.W."/>
            <person name="Cichocki N."/>
            <person name="Veneault-Fourrey C."/>
            <person name="LaButti K."/>
            <person name="Lindquist E.A."/>
            <person name="Lipzen A."/>
            <person name="Lundell T."/>
            <person name="Morin E."/>
            <person name="Murat C."/>
            <person name="Sun H."/>
            <person name="Tunlid A."/>
            <person name="Henrissat B."/>
            <person name="Grigoriev I.V."/>
            <person name="Hibbett D.S."/>
            <person name="Martin F."/>
            <person name="Nordberg H.P."/>
            <person name="Cantor M.N."/>
            <person name="Hua S.X."/>
        </authorList>
    </citation>
    <scope>NUCLEOTIDE SEQUENCE [LARGE SCALE GENOMIC DNA]</scope>
    <source>
        <strain evidence="6 7">Foug A</strain>
    </source>
</reference>
<dbReference type="PROSITE" id="PS50118">
    <property type="entry name" value="HMG_BOX_2"/>
    <property type="match status" value="1"/>
</dbReference>
<evidence type="ECO:0000313" key="6">
    <source>
        <dbReference type="EMBL" id="KIM61945.1"/>
    </source>
</evidence>
<dbReference type="InParanoid" id="A0A0C3DMR9"/>
<dbReference type="GO" id="GO:0000981">
    <property type="term" value="F:DNA-binding transcription factor activity, RNA polymerase II-specific"/>
    <property type="evidence" value="ECO:0007669"/>
    <property type="project" value="TreeGrafter"/>
</dbReference>
<evidence type="ECO:0000256" key="3">
    <source>
        <dbReference type="PROSITE-ProRule" id="PRU00267"/>
    </source>
</evidence>
<feature type="domain" description="HMG box" evidence="5">
    <location>
        <begin position="100"/>
        <end position="169"/>
    </location>
</feature>
<dbReference type="Gene3D" id="1.10.30.10">
    <property type="entry name" value="High mobility group box domain"/>
    <property type="match status" value="1"/>
</dbReference>
<name>A0A0C3DMR9_9AGAM</name>
<keyword evidence="1 3" id="KW-0238">DNA-binding</keyword>
<gene>
    <name evidence="6" type="ORF">SCLCIDRAFT_120630</name>
</gene>
<organism evidence="6 7">
    <name type="scientific">Scleroderma citrinum Foug A</name>
    <dbReference type="NCBI Taxonomy" id="1036808"/>
    <lineage>
        <taxon>Eukaryota</taxon>
        <taxon>Fungi</taxon>
        <taxon>Dikarya</taxon>
        <taxon>Basidiomycota</taxon>
        <taxon>Agaricomycotina</taxon>
        <taxon>Agaricomycetes</taxon>
        <taxon>Agaricomycetidae</taxon>
        <taxon>Boletales</taxon>
        <taxon>Sclerodermatineae</taxon>
        <taxon>Sclerodermataceae</taxon>
        <taxon>Scleroderma</taxon>
    </lineage>
</organism>
<dbReference type="CDD" id="cd01389">
    <property type="entry name" value="HMG-box_ROX1-like"/>
    <property type="match status" value="1"/>
</dbReference>
<feature type="region of interest" description="Disordered" evidence="4">
    <location>
        <begin position="233"/>
        <end position="274"/>
    </location>
</feature>
<protein>
    <recommendedName>
        <fullName evidence="5">HMG box domain-containing protein</fullName>
    </recommendedName>
</protein>
<dbReference type="InterPro" id="IPR009071">
    <property type="entry name" value="HMG_box_dom"/>
</dbReference>
<dbReference type="HOGENOM" id="CLU_738018_0_0_1"/>
<keyword evidence="2 3" id="KW-0539">Nucleus</keyword>
<dbReference type="EMBL" id="KN822046">
    <property type="protein sequence ID" value="KIM61945.1"/>
    <property type="molecule type" value="Genomic_DNA"/>
</dbReference>
<dbReference type="PANTHER" id="PTHR45789">
    <property type="entry name" value="FI18025P1"/>
    <property type="match status" value="1"/>
</dbReference>
<evidence type="ECO:0000313" key="7">
    <source>
        <dbReference type="Proteomes" id="UP000053989"/>
    </source>
</evidence>
<reference evidence="7" key="2">
    <citation type="submission" date="2015-01" db="EMBL/GenBank/DDBJ databases">
        <title>Evolutionary Origins and Diversification of the Mycorrhizal Mutualists.</title>
        <authorList>
            <consortium name="DOE Joint Genome Institute"/>
            <consortium name="Mycorrhizal Genomics Consortium"/>
            <person name="Kohler A."/>
            <person name="Kuo A."/>
            <person name="Nagy L.G."/>
            <person name="Floudas D."/>
            <person name="Copeland A."/>
            <person name="Barry K.W."/>
            <person name="Cichocki N."/>
            <person name="Veneault-Fourrey C."/>
            <person name="LaButti K."/>
            <person name="Lindquist E.A."/>
            <person name="Lipzen A."/>
            <person name="Lundell T."/>
            <person name="Morin E."/>
            <person name="Murat C."/>
            <person name="Riley R."/>
            <person name="Ohm R."/>
            <person name="Sun H."/>
            <person name="Tunlid A."/>
            <person name="Henrissat B."/>
            <person name="Grigoriev I.V."/>
            <person name="Hibbett D.S."/>
            <person name="Martin F."/>
        </authorList>
    </citation>
    <scope>NUCLEOTIDE SEQUENCE [LARGE SCALE GENOMIC DNA]</scope>
    <source>
        <strain evidence="7">Foug A</strain>
    </source>
</reference>
<sequence length="375" mass="41858">MNFHGVLWHDFMSPPAFNVPLVPPDHQWPAFDSVIMYSPPSDSSSSSSCQSSPSPKAGDDSLPDIDLHQYISTFPSSAELASMPIPPSRGTSRNKSPNHVPRPRNAFMLFRSAFAAAQKISTNIEHDNRHITRIIAHCWNRLSEADKQVWRDKAAAEKAQHTAKYPNYRFSPVGRARKPVKRNVRRNGMEDKKRCEKVAELLLAGKKGSELEIAVKQIDVSLSIEASERTRKEASVAAEMSPDNWKASQGDSDDGEIQPFLSPLLPPAEPRSLPAEPVVHDQVSLPCFETADDVVQLCHTHDYHFAHIPSVDNGVLHTPWEYYPIEDGIQSLHSTLTTNQYEPSMNYTNQGTPDFSGFSWSDDSFSCVSRSSSYL</sequence>
<feature type="region of interest" description="Disordered" evidence="4">
    <location>
        <begin position="79"/>
        <end position="100"/>
    </location>
</feature>
<dbReference type="SUPFAM" id="SSF47095">
    <property type="entry name" value="HMG-box"/>
    <property type="match status" value="1"/>
</dbReference>
<accession>A0A0C3DMR9</accession>
<feature type="DNA-binding region" description="HMG box" evidence="3">
    <location>
        <begin position="100"/>
        <end position="169"/>
    </location>
</feature>
<evidence type="ECO:0000259" key="5">
    <source>
        <dbReference type="PROSITE" id="PS50118"/>
    </source>
</evidence>
<keyword evidence="7" id="KW-1185">Reference proteome</keyword>
<dbReference type="Pfam" id="PF00505">
    <property type="entry name" value="HMG_box"/>
    <property type="match status" value="1"/>
</dbReference>
<feature type="region of interest" description="Disordered" evidence="4">
    <location>
        <begin position="39"/>
        <end position="62"/>
    </location>
</feature>
<dbReference type="SMART" id="SM00398">
    <property type="entry name" value="HMG"/>
    <property type="match status" value="1"/>
</dbReference>
<dbReference type="InterPro" id="IPR036910">
    <property type="entry name" value="HMG_box_dom_sf"/>
</dbReference>
<evidence type="ECO:0000256" key="2">
    <source>
        <dbReference type="ARBA" id="ARBA00023242"/>
    </source>
</evidence>
<dbReference type="InterPro" id="IPR051356">
    <property type="entry name" value="SOX/SOX-like_TF"/>
</dbReference>
<evidence type="ECO:0000256" key="1">
    <source>
        <dbReference type="ARBA" id="ARBA00023125"/>
    </source>
</evidence>
<dbReference type="GO" id="GO:0000978">
    <property type="term" value="F:RNA polymerase II cis-regulatory region sequence-specific DNA binding"/>
    <property type="evidence" value="ECO:0007669"/>
    <property type="project" value="TreeGrafter"/>
</dbReference>
<dbReference type="AlphaFoldDB" id="A0A0C3DMR9"/>
<feature type="compositionally biased region" description="Low complexity" evidence="4">
    <location>
        <begin position="39"/>
        <end position="55"/>
    </location>
</feature>
<dbReference type="STRING" id="1036808.A0A0C3DMR9"/>
<evidence type="ECO:0000256" key="4">
    <source>
        <dbReference type="SAM" id="MobiDB-lite"/>
    </source>
</evidence>
<proteinExistence type="predicted"/>
<dbReference type="GO" id="GO:0005634">
    <property type="term" value="C:nucleus"/>
    <property type="evidence" value="ECO:0007669"/>
    <property type="project" value="UniProtKB-UniRule"/>
</dbReference>
<dbReference type="Proteomes" id="UP000053989">
    <property type="component" value="Unassembled WGS sequence"/>
</dbReference>